<evidence type="ECO:0000256" key="1">
    <source>
        <dbReference type="ARBA" id="ARBA00009437"/>
    </source>
</evidence>
<dbReference type="SUPFAM" id="SSF53850">
    <property type="entry name" value="Periplasmic binding protein-like II"/>
    <property type="match status" value="1"/>
</dbReference>
<evidence type="ECO:0000313" key="7">
    <source>
        <dbReference type="Proteomes" id="UP000522333"/>
    </source>
</evidence>
<dbReference type="InterPro" id="IPR005119">
    <property type="entry name" value="LysR_subst-bd"/>
</dbReference>
<keyword evidence="4" id="KW-0804">Transcription</keyword>
<dbReference type="PROSITE" id="PS50931">
    <property type="entry name" value="HTH_LYSR"/>
    <property type="match status" value="1"/>
</dbReference>
<comment type="similarity">
    <text evidence="1">Belongs to the LysR transcriptional regulatory family.</text>
</comment>
<dbReference type="GO" id="GO:0003700">
    <property type="term" value="F:DNA-binding transcription factor activity"/>
    <property type="evidence" value="ECO:0007669"/>
    <property type="project" value="InterPro"/>
</dbReference>
<dbReference type="EMBL" id="JABAFY010000055">
    <property type="protein sequence ID" value="NME52997.1"/>
    <property type="molecule type" value="Genomic_DNA"/>
</dbReference>
<keyword evidence="3" id="KW-0238">DNA-binding</keyword>
<reference evidence="6 7" key="1">
    <citation type="submission" date="2020-04" db="EMBL/GenBank/DDBJ databases">
        <authorList>
            <person name="Hitch T.C.A."/>
            <person name="Wylensek D."/>
            <person name="Clavel T."/>
        </authorList>
    </citation>
    <scope>NUCLEOTIDE SEQUENCE [LARGE SCALE GENOMIC DNA]</scope>
    <source>
        <strain evidence="6 7">PG-251-APC-1</strain>
    </source>
</reference>
<dbReference type="InterPro" id="IPR036390">
    <property type="entry name" value="WH_DNA-bd_sf"/>
</dbReference>
<gene>
    <name evidence="6" type="ORF">HF854_10830</name>
</gene>
<accession>A0A848CKU5</accession>
<protein>
    <submittedName>
        <fullName evidence="6">LysR family transcriptional regulator</fullName>
    </submittedName>
</protein>
<dbReference type="GO" id="GO:0000976">
    <property type="term" value="F:transcription cis-regulatory region binding"/>
    <property type="evidence" value="ECO:0007669"/>
    <property type="project" value="TreeGrafter"/>
</dbReference>
<evidence type="ECO:0000256" key="3">
    <source>
        <dbReference type="ARBA" id="ARBA00023125"/>
    </source>
</evidence>
<evidence type="ECO:0000256" key="4">
    <source>
        <dbReference type="ARBA" id="ARBA00023163"/>
    </source>
</evidence>
<dbReference type="PANTHER" id="PTHR30126">
    <property type="entry name" value="HTH-TYPE TRANSCRIPTIONAL REGULATOR"/>
    <property type="match status" value="1"/>
</dbReference>
<dbReference type="PANTHER" id="PTHR30126:SF39">
    <property type="entry name" value="HTH-TYPE TRANSCRIPTIONAL REGULATOR CYSL"/>
    <property type="match status" value="1"/>
</dbReference>
<dbReference type="Pfam" id="PF03466">
    <property type="entry name" value="LysR_substrate"/>
    <property type="match status" value="1"/>
</dbReference>
<name>A0A848CKU5_9BACT</name>
<dbReference type="CDD" id="cd05466">
    <property type="entry name" value="PBP2_LTTR_substrate"/>
    <property type="match status" value="1"/>
</dbReference>
<dbReference type="InterPro" id="IPR036388">
    <property type="entry name" value="WH-like_DNA-bd_sf"/>
</dbReference>
<dbReference type="Gene3D" id="1.10.10.10">
    <property type="entry name" value="Winged helix-like DNA-binding domain superfamily/Winged helix DNA-binding domain"/>
    <property type="match status" value="1"/>
</dbReference>
<sequence>MIPELNGDFLQWLRGFYYVAKTGSVRRAAELMHRNPSTISYQLRSLETELNTVLFDRYKKSLQITPEGKKLLGWTITTFETLQSMRSAVGTTDGRLQGDIFLGATLPVAIMAVDAIAAFRAENPQVNIRIQRALSSEIVQAVKESRLDFGLTGMTALPKQDTMEILLKARPLLVMRKDSIWDIPPIPTEADLERLPFVIFQTSLEESEQPTPTLQYAARRLQKNTVISVNNYHLIMQFVRCDVGVAIMDELCYRATMFGSDWSSIVSCPLDHLLPNVLYGILVRRHKHISPQAQALMDALRRHFIELAAQPFGPTFLAGQTQKGGQPKAARPRRKASSRKGD</sequence>
<feature type="compositionally biased region" description="Basic residues" evidence="5">
    <location>
        <begin position="330"/>
        <end position="342"/>
    </location>
</feature>
<feature type="region of interest" description="Disordered" evidence="5">
    <location>
        <begin position="317"/>
        <end position="342"/>
    </location>
</feature>
<evidence type="ECO:0000313" key="6">
    <source>
        <dbReference type="EMBL" id="NME52997.1"/>
    </source>
</evidence>
<dbReference type="InterPro" id="IPR000847">
    <property type="entry name" value="LysR_HTH_N"/>
</dbReference>
<dbReference type="SUPFAM" id="SSF46785">
    <property type="entry name" value="Winged helix' DNA-binding domain"/>
    <property type="match status" value="1"/>
</dbReference>
<proteinExistence type="inferred from homology"/>
<dbReference type="RefSeq" id="WP_168936296.1">
    <property type="nucleotide sequence ID" value="NZ_CAMDEI010000148.1"/>
</dbReference>
<dbReference type="Gene3D" id="3.40.190.290">
    <property type="match status" value="1"/>
</dbReference>
<comment type="caution">
    <text evidence="6">The sequence shown here is derived from an EMBL/GenBank/DDBJ whole genome shotgun (WGS) entry which is preliminary data.</text>
</comment>
<evidence type="ECO:0000256" key="2">
    <source>
        <dbReference type="ARBA" id="ARBA00023015"/>
    </source>
</evidence>
<dbReference type="AlphaFoldDB" id="A0A848CKU5"/>
<evidence type="ECO:0000256" key="5">
    <source>
        <dbReference type="SAM" id="MobiDB-lite"/>
    </source>
</evidence>
<keyword evidence="2" id="KW-0805">Transcription regulation</keyword>
<organism evidence="6 7">
    <name type="scientific">Desulfovibrio piger</name>
    <dbReference type="NCBI Taxonomy" id="901"/>
    <lineage>
        <taxon>Bacteria</taxon>
        <taxon>Pseudomonadati</taxon>
        <taxon>Thermodesulfobacteriota</taxon>
        <taxon>Desulfovibrionia</taxon>
        <taxon>Desulfovibrionales</taxon>
        <taxon>Desulfovibrionaceae</taxon>
        <taxon>Desulfovibrio</taxon>
    </lineage>
</organism>
<dbReference type="Pfam" id="PF00126">
    <property type="entry name" value="HTH_1"/>
    <property type="match status" value="1"/>
</dbReference>
<dbReference type="Proteomes" id="UP000522333">
    <property type="component" value="Unassembled WGS sequence"/>
</dbReference>